<evidence type="ECO:0000313" key="16">
    <source>
        <dbReference type="EMBL" id="CAH1394563.1"/>
    </source>
</evidence>
<dbReference type="InterPro" id="IPR001128">
    <property type="entry name" value="Cyt_P450"/>
</dbReference>
<evidence type="ECO:0000256" key="10">
    <source>
        <dbReference type="ARBA" id="ARBA00023004"/>
    </source>
</evidence>
<keyword evidence="15" id="KW-1133">Transmembrane helix</keyword>
<evidence type="ECO:0000256" key="5">
    <source>
        <dbReference type="ARBA" id="ARBA00022617"/>
    </source>
</evidence>
<protein>
    <recommendedName>
        <fullName evidence="18">Cytochrome P450</fullName>
    </recommendedName>
</protein>
<feature type="binding site" description="axial binding residue" evidence="13">
    <location>
        <position position="435"/>
    </location>
    <ligand>
        <name>heme</name>
        <dbReference type="ChEBI" id="CHEBI:30413"/>
    </ligand>
    <ligandPart>
        <name>Fe</name>
        <dbReference type="ChEBI" id="CHEBI:18248"/>
    </ligandPart>
</feature>
<comment type="subcellular location">
    <subcellularLocation>
        <location evidence="3">Endoplasmic reticulum membrane</location>
        <topology evidence="3">Peripheral membrane protein</topology>
    </subcellularLocation>
    <subcellularLocation>
        <location evidence="2">Microsome membrane</location>
        <topology evidence="2">Peripheral membrane protein</topology>
    </subcellularLocation>
</comment>
<comment type="cofactor">
    <cofactor evidence="1 13">
        <name>heme</name>
        <dbReference type="ChEBI" id="CHEBI:30413"/>
    </cofactor>
</comment>
<keyword evidence="11 14" id="KW-0503">Monooxygenase</keyword>
<dbReference type="PRINTS" id="PR00463">
    <property type="entry name" value="EP450I"/>
</dbReference>
<dbReference type="InterPro" id="IPR002401">
    <property type="entry name" value="Cyt_P450_E_grp-I"/>
</dbReference>
<accession>A0A9P0ED37</accession>
<keyword evidence="7" id="KW-0256">Endoplasmic reticulum</keyword>
<dbReference type="GO" id="GO:0020037">
    <property type="term" value="F:heme binding"/>
    <property type="evidence" value="ECO:0007669"/>
    <property type="project" value="InterPro"/>
</dbReference>
<dbReference type="OrthoDB" id="6619320at2759"/>
<keyword evidence="17" id="KW-1185">Reference proteome</keyword>
<organism evidence="16 17">
    <name type="scientific">Nezara viridula</name>
    <name type="common">Southern green stink bug</name>
    <name type="synonym">Cimex viridulus</name>
    <dbReference type="NCBI Taxonomy" id="85310"/>
    <lineage>
        <taxon>Eukaryota</taxon>
        <taxon>Metazoa</taxon>
        <taxon>Ecdysozoa</taxon>
        <taxon>Arthropoda</taxon>
        <taxon>Hexapoda</taxon>
        <taxon>Insecta</taxon>
        <taxon>Pterygota</taxon>
        <taxon>Neoptera</taxon>
        <taxon>Paraneoptera</taxon>
        <taxon>Hemiptera</taxon>
        <taxon>Heteroptera</taxon>
        <taxon>Panheteroptera</taxon>
        <taxon>Pentatomomorpha</taxon>
        <taxon>Pentatomoidea</taxon>
        <taxon>Pentatomidae</taxon>
        <taxon>Pentatominae</taxon>
        <taxon>Nezara</taxon>
    </lineage>
</organism>
<dbReference type="EMBL" id="OV725079">
    <property type="protein sequence ID" value="CAH1394563.1"/>
    <property type="molecule type" value="Genomic_DNA"/>
</dbReference>
<evidence type="ECO:0000256" key="4">
    <source>
        <dbReference type="ARBA" id="ARBA00010617"/>
    </source>
</evidence>
<evidence type="ECO:0000256" key="6">
    <source>
        <dbReference type="ARBA" id="ARBA00022723"/>
    </source>
</evidence>
<dbReference type="Pfam" id="PF00067">
    <property type="entry name" value="p450"/>
    <property type="match status" value="1"/>
</dbReference>
<evidence type="ECO:0000256" key="2">
    <source>
        <dbReference type="ARBA" id="ARBA00004174"/>
    </source>
</evidence>
<dbReference type="GO" id="GO:0005789">
    <property type="term" value="C:endoplasmic reticulum membrane"/>
    <property type="evidence" value="ECO:0007669"/>
    <property type="project" value="UniProtKB-SubCell"/>
</dbReference>
<evidence type="ECO:0000256" key="1">
    <source>
        <dbReference type="ARBA" id="ARBA00001971"/>
    </source>
</evidence>
<gene>
    <name evidence="16" type="ORF">NEZAVI_LOCUS5039</name>
</gene>
<keyword evidence="8" id="KW-0492">Microsome</keyword>
<evidence type="ECO:0000256" key="12">
    <source>
        <dbReference type="ARBA" id="ARBA00023136"/>
    </source>
</evidence>
<evidence type="ECO:0000256" key="3">
    <source>
        <dbReference type="ARBA" id="ARBA00004406"/>
    </source>
</evidence>
<evidence type="ECO:0000256" key="8">
    <source>
        <dbReference type="ARBA" id="ARBA00022848"/>
    </source>
</evidence>
<keyword evidence="5 13" id="KW-0349">Heme</keyword>
<keyword evidence="12 15" id="KW-0472">Membrane</keyword>
<keyword evidence="10 13" id="KW-0408">Iron</keyword>
<dbReference type="InterPro" id="IPR050196">
    <property type="entry name" value="Cytochrome_P450_Monoox"/>
</dbReference>
<dbReference type="PANTHER" id="PTHR24291">
    <property type="entry name" value="CYTOCHROME P450 FAMILY 4"/>
    <property type="match status" value="1"/>
</dbReference>
<dbReference type="InterPro" id="IPR036396">
    <property type="entry name" value="Cyt_P450_sf"/>
</dbReference>
<dbReference type="Proteomes" id="UP001152798">
    <property type="component" value="Chromosome 3"/>
</dbReference>
<evidence type="ECO:0000256" key="11">
    <source>
        <dbReference type="ARBA" id="ARBA00023033"/>
    </source>
</evidence>
<feature type="transmembrane region" description="Helical" evidence="15">
    <location>
        <begin position="216"/>
        <end position="234"/>
    </location>
</feature>
<comment type="similarity">
    <text evidence="4 14">Belongs to the cytochrome P450 family.</text>
</comment>
<dbReference type="GO" id="GO:0016705">
    <property type="term" value="F:oxidoreductase activity, acting on paired donors, with incorporation or reduction of molecular oxygen"/>
    <property type="evidence" value="ECO:0007669"/>
    <property type="project" value="InterPro"/>
</dbReference>
<dbReference type="Gene3D" id="1.10.630.10">
    <property type="entry name" value="Cytochrome P450"/>
    <property type="match status" value="1"/>
</dbReference>
<sequence length="492" mass="57471">MIETILYAALAILMAHLLFGVVLWFRVRKFYSYPNVLGFPVIGNLYYFYRTLFLFTADRTLKYVIPVAEEHGKDGLFFHWMFGSSVAAVITCPHLLKKLSYHPNLADKPYAAYKGFQIFMEGPFSVLRSDDVWKQHRKDYNNYLKKSRVDKDYFKTFTKSADKLVDIMLETPSSVDANAACTAVSHDISMKTMFSVETSLVYRPECLSYIYRIKDISSILFLNVLIISPLFHILQPLSDLAIGKLTELRKLILEKIDHQLKSNQTPLHELPFSTYLALKNRKDNGSKRQLYNKIHELFLTSGHTISVQLENMICFLAVLPDIRERAWQEQYEIFGNDIRDPTIDDLNQMNYLDRFLKESYRFLKVPLLARMATADINVDGITIPRGTVVIYLMGYMKFLPKYWENPYIFDPDRFLEESDLLKCISSPFGFGIRNCPGEYYATILIKIILSKVLRRLKFRPVEKDFRFEDIKFKSYIFTEAENPPNLQVEERT</sequence>
<evidence type="ECO:0008006" key="18">
    <source>
        <dbReference type="Google" id="ProtNLM"/>
    </source>
</evidence>
<evidence type="ECO:0000256" key="15">
    <source>
        <dbReference type="SAM" id="Phobius"/>
    </source>
</evidence>
<evidence type="ECO:0000313" key="17">
    <source>
        <dbReference type="Proteomes" id="UP001152798"/>
    </source>
</evidence>
<feature type="transmembrane region" description="Helical" evidence="15">
    <location>
        <begin position="37"/>
        <end position="57"/>
    </location>
</feature>
<keyword evidence="9 14" id="KW-0560">Oxidoreductase</keyword>
<keyword evidence="6 13" id="KW-0479">Metal-binding</keyword>
<feature type="transmembrane region" description="Helical" evidence="15">
    <location>
        <begin position="77"/>
        <end position="96"/>
    </location>
</feature>
<dbReference type="PANTHER" id="PTHR24291:SF189">
    <property type="entry name" value="CYTOCHROME P450 4C3-RELATED"/>
    <property type="match status" value="1"/>
</dbReference>
<name>A0A9P0ED37_NEZVI</name>
<feature type="transmembrane region" description="Helical" evidence="15">
    <location>
        <begin position="6"/>
        <end position="25"/>
    </location>
</feature>
<dbReference type="PROSITE" id="PS00086">
    <property type="entry name" value="CYTOCHROME_P450"/>
    <property type="match status" value="1"/>
</dbReference>
<dbReference type="InterPro" id="IPR017972">
    <property type="entry name" value="Cyt_P450_CS"/>
</dbReference>
<keyword evidence="15" id="KW-0812">Transmembrane</keyword>
<evidence type="ECO:0000256" key="7">
    <source>
        <dbReference type="ARBA" id="ARBA00022824"/>
    </source>
</evidence>
<evidence type="ECO:0000256" key="14">
    <source>
        <dbReference type="RuleBase" id="RU000461"/>
    </source>
</evidence>
<dbReference type="SUPFAM" id="SSF48264">
    <property type="entry name" value="Cytochrome P450"/>
    <property type="match status" value="1"/>
</dbReference>
<evidence type="ECO:0000256" key="9">
    <source>
        <dbReference type="ARBA" id="ARBA00023002"/>
    </source>
</evidence>
<dbReference type="AlphaFoldDB" id="A0A9P0ED37"/>
<dbReference type="GO" id="GO:0004497">
    <property type="term" value="F:monooxygenase activity"/>
    <property type="evidence" value="ECO:0007669"/>
    <property type="project" value="UniProtKB-KW"/>
</dbReference>
<evidence type="ECO:0000256" key="13">
    <source>
        <dbReference type="PIRSR" id="PIRSR602401-1"/>
    </source>
</evidence>
<reference evidence="16" key="1">
    <citation type="submission" date="2022-01" db="EMBL/GenBank/DDBJ databases">
        <authorList>
            <person name="King R."/>
        </authorList>
    </citation>
    <scope>NUCLEOTIDE SEQUENCE</scope>
</reference>
<dbReference type="GO" id="GO:0005506">
    <property type="term" value="F:iron ion binding"/>
    <property type="evidence" value="ECO:0007669"/>
    <property type="project" value="InterPro"/>
</dbReference>
<proteinExistence type="inferred from homology"/>